<protein>
    <submittedName>
        <fullName evidence="12">NSP1</fullName>
    </submittedName>
</protein>
<keyword evidence="2" id="KW-0945">Host-virus interaction</keyword>
<proteinExistence type="inferred from homology"/>
<evidence type="ECO:0000256" key="6">
    <source>
        <dbReference type="ARBA" id="ARBA00022884"/>
    </source>
</evidence>
<name>U5KNM3_9REOV</name>
<evidence type="ECO:0000256" key="3">
    <source>
        <dbReference type="ARBA" id="ARBA00022632"/>
    </source>
</evidence>
<keyword evidence="4" id="KW-0479">Metal-binding</keyword>
<evidence type="ECO:0000256" key="8">
    <source>
        <dbReference type="ARBA" id="ARBA00023111"/>
    </source>
</evidence>
<keyword evidence="5" id="KW-1093">Inhibition of host IRF7 by virus</keyword>
<evidence type="ECO:0000256" key="11">
    <source>
        <dbReference type="ARBA" id="ARBA00023280"/>
    </source>
</evidence>
<organism evidence="12 13">
    <name type="scientific">Rotavirus A</name>
    <dbReference type="NCBI Taxonomy" id="28875"/>
    <lineage>
        <taxon>Viruses</taxon>
        <taxon>Riboviria</taxon>
        <taxon>Orthornavirae</taxon>
        <taxon>Duplornaviricota</taxon>
        <taxon>Resentoviricetes</taxon>
        <taxon>Reovirales</taxon>
        <taxon>Sedoreoviridae</taxon>
        <taxon>Rotavirus</taxon>
        <taxon>Rotavirus alphagastroenteritidis</taxon>
    </lineage>
</organism>
<evidence type="ECO:0000256" key="5">
    <source>
        <dbReference type="ARBA" id="ARBA00022811"/>
    </source>
</evidence>
<evidence type="ECO:0000256" key="4">
    <source>
        <dbReference type="ARBA" id="ARBA00022723"/>
    </source>
</evidence>
<keyword evidence="8" id="KW-1037">Host cytoskeleton</keyword>
<evidence type="ECO:0000256" key="10">
    <source>
        <dbReference type="ARBA" id="ARBA00023258"/>
    </source>
</evidence>
<sequence>MATFKRACYHYRRLNKMNSLILKLGANDVWRPAPTTKYKGWCLDCCQYENLTYCRGCALHHVCQWCSQYNRCFLDDEPHLLRMRTFRNEVSTENIIGLINMYNILFPINGKIVNKSIENVKQHRCRNEYVLSWYNHLLLPITLQALMIKLENNVYYIFGYYDNMEQENQTPFNFINMIDKYDKLLLDDKNFDRMIHLPPILQQEYALRYFSKSRFLSKPNKHLSRHDFTENLMENKSDPASIMHVVRNCVDESDNNNNIWNEKCKLVIDAKRYIEIVKSSYTEHYGVSQRCKLFTRYKFNILMKLVKPNYIFSNHSASALEVRNCKWCQMDNHYKIWDDYRLKKIYDNVMD</sequence>
<keyword evidence="9" id="KW-1035">Host cytoplasm</keyword>
<accession>U5KNM3</accession>
<dbReference type="GO" id="GO:0003723">
    <property type="term" value="F:RNA binding"/>
    <property type="evidence" value="ECO:0007669"/>
    <property type="project" value="UniProtKB-KW"/>
</dbReference>
<dbReference type="EMBL" id="KC257086">
    <property type="protein sequence ID" value="AGT18038.1"/>
    <property type="molecule type" value="Genomic_RNA"/>
</dbReference>
<dbReference type="GO" id="GO:0039557">
    <property type="term" value="P:symbiont-mediated suppression of host cytoplasmic pattern recognition receptor signaling pathway via inhibition of IRF7 activity"/>
    <property type="evidence" value="ECO:0007669"/>
    <property type="project" value="UniProtKB-KW"/>
</dbReference>
<evidence type="ECO:0000256" key="7">
    <source>
        <dbReference type="ARBA" id="ARBA00022931"/>
    </source>
</evidence>
<keyword evidence="11" id="KW-0899">Viral immunoevasion</keyword>
<feature type="non-terminal residue" evidence="12">
    <location>
        <position position="351"/>
    </location>
</feature>
<evidence type="ECO:0000313" key="12">
    <source>
        <dbReference type="EMBL" id="AGT18038.1"/>
    </source>
</evidence>
<keyword evidence="10" id="KW-0922">Interferon antiviral system evasion</keyword>
<dbReference type="HAMAP" id="MF_04088">
    <property type="entry name" value="ROTA_NSP1"/>
    <property type="match status" value="1"/>
</dbReference>
<dbReference type="InterPro" id="IPR002148">
    <property type="entry name" value="Rotavirus_NSP1"/>
</dbReference>
<evidence type="ECO:0000256" key="2">
    <source>
        <dbReference type="ARBA" id="ARBA00022581"/>
    </source>
</evidence>
<keyword evidence="3" id="KW-1090">Inhibition of host innate immune response by virus</keyword>
<dbReference type="Proteomes" id="UP000222447">
    <property type="component" value="Genome"/>
</dbReference>
<evidence type="ECO:0000256" key="1">
    <source>
        <dbReference type="ARBA" id="ARBA00022482"/>
    </source>
</evidence>
<dbReference type="GO" id="GO:0039548">
    <property type="term" value="P:symbiont-mediated suppression of host cytoplasmic pattern recognition receptor signaling pathway via inhibition of IRF3 activity"/>
    <property type="evidence" value="ECO:0007669"/>
    <property type="project" value="UniProtKB-KW"/>
</dbReference>
<keyword evidence="1" id="KW-1113">Inhibition of host RLR pathway by virus</keyword>
<dbReference type="Pfam" id="PF00981">
    <property type="entry name" value="Rota_NS53"/>
    <property type="match status" value="1"/>
</dbReference>
<keyword evidence="7" id="KW-1092">Inhibition of host IRF3 by virus</keyword>
<keyword evidence="6" id="KW-0694">RNA-binding</keyword>
<reference evidence="12 13" key="1">
    <citation type="journal article" date="2014" name="Infect. Genet. Evol.">
        <title>Novel NSP1 genotype characterised in an African camel G8P[11] rotavirus strain.</title>
        <authorList>
            <person name="Jere K.C."/>
            <person name="Esona M.D."/>
            <person name="Ali Y.H."/>
            <person name="Peenze I."/>
            <person name="Roy S."/>
            <person name="Bowen M.D."/>
            <person name="Saeed I.K."/>
            <person name="Khalafalla A.I."/>
            <person name="Nyaga M.M."/>
            <person name="Mphahlele J."/>
            <person name="Steele D."/>
            <person name="Seheri M.L."/>
        </authorList>
    </citation>
    <scope>NUCLEOTIDE SEQUENCE [LARGE SCALE GENOMIC DNA]</scope>
    <source>
        <strain evidence="12 13">RVA/Camel-wt/SDN/MRC-DPRU447/2002/G8P[11]</strain>
    </source>
</reference>
<dbReference type="GO" id="GO:0046872">
    <property type="term" value="F:metal ion binding"/>
    <property type="evidence" value="ECO:0007669"/>
    <property type="project" value="UniProtKB-KW"/>
</dbReference>
<evidence type="ECO:0000256" key="9">
    <source>
        <dbReference type="ARBA" id="ARBA00023200"/>
    </source>
</evidence>
<evidence type="ECO:0000313" key="13">
    <source>
        <dbReference type="Proteomes" id="UP000222447"/>
    </source>
</evidence>